<sequence length="141" mass="14936">MTLTKITARLDRTESDTLVFKDGNSLIIIGIALVDGDGNHIIPSLLAPATDLEGLGDIAIGTSQVEIVISGTPRNIRIRADVDNTGIIFIGKTGILSDKTNDYVRLNAGDEHTFQFNDITNGVFAISDTVGQTINAGALLL</sequence>
<comment type="caution">
    <text evidence="1">The sequence shown here is derived from an EMBL/GenBank/DDBJ whole genome shotgun (WGS) entry which is preliminary data.</text>
</comment>
<accession>A0A0F8WTL6</accession>
<organism evidence="1">
    <name type="scientific">marine sediment metagenome</name>
    <dbReference type="NCBI Taxonomy" id="412755"/>
    <lineage>
        <taxon>unclassified sequences</taxon>
        <taxon>metagenomes</taxon>
        <taxon>ecological metagenomes</taxon>
    </lineage>
</organism>
<proteinExistence type="predicted"/>
<dbReference type="AlphaFoldDB" id="A0A0F8WTL6"/>
<dbReference type="EMBL" id="LAZR01067398">
    <property type="protein sequence ID" value="KKK51665.1"/>
    <property type="molecule type" value="Genomic_DNA"/>
</dbReference>
<protein>
    <submittedName>
        <fullName evidence="1">Uncharacterized protein</fullName>
    </submittedName>
</protein>
<name>A0A0F8WTL6_9ZZZZ</name>
<reference evidence="1" key="1">
    <citation type="journal article" date="2015" name="Nature">
        <title>Complex archaea that bridge the gap between prokaryotes and eukaryotes.</title>
        <authorList>
            <person name="Spang A."/>
            <person name="Saw J.H."/>
            <person name="Jorgensen S.L."/>
            <person name="Zaremba-Niedzwiedzka K."/>
            <person name="Martijn J."/>
            <person name="Lind A.E."/>
            <person name="van Eijk R."/>
            <person name="Schleper C."/>
            <person name="Guy L."/>
            <person name="Ettema T.J."/>
        </authorList>
    </citation>
    <scope>NUCLEOTIDE SEQUENCE</scope>
</reference>
<gene>
    <name evidence="1" type="ORF">LCGC14_3112680</name>
</gene>
<evidence type="ECO:0000313" key="1">
    <source>
        <dbReference type="EMBL" id="KKK51665.1"/>
    </source>
</evidence>